<keyword evidence="3" id="KW-1015">Disulfide bond</keyword>
<dbReference type="InterPro" id="IPR033121">
    <property type="entry name" value="PEPTIDASE_A1"/>
</dbReference>
<dbReference type="STRING" id="39966.A0A369JWX3"/>
<proteinExistence type="inferred from homology"/>
<dbReference type="PANTHER" id="PTHR47966">
    <property type="entry name" value="BETA-SITE APP-CLEAVING ENZYME, ISOFORM A-RELATED"/>
    <property type="match status" value="1"/>
</dbReference>
<feature type="domain" description="Peptidase A1" evidence="5">
    <location>
        <begin position="68"/>
        <end position="410"/>
    </location>
</feature>
<dbReference type="PRINTS" id="PR00792">
    <property type="entry name" value="PEPSIN"/>
</dbReference>
<dbReference type="InterPro" id="IPR001461">
    <property type="entry name" value="Aspartic_peptidase_A1"/>
</dbReference>
<evidence type="ECO:0000256" key="2">
    <source>
        <dbReference type="PIRSR" id="PIRSR601461-1"/>
    </source>
</evidence>
<dbReference type="Gene3D" id="2.40.70.10">
    <property type="entry name" value="Acid Proteases"/>
    <property type="match status" value="2"/>
</dbReference>
<dbReference type="CDD" id="cd05471">
    <property type="entry name" value="pepsin_like"/>
    <property type="match status" value="1"/>
</dbReference>
<dbReference type="SUPFAM" id="SSF50630">
    <property type="entry name" value="Acid proteases"/>
    <property type="match status" value="1"/>
</dbReference>
<dbReference type="OrthoDB" id="771136at2759"/>
<organism evidence="6 7">
    <name type="scientific">Hypsizygus marmoreus</name>
    <name type="common">White beech mushroom</name>
    <name type="synonym">Agaricus marmoreus</name>
    <dbReference type="NCBI Taxonomy" id="39966"/>
    <lineage>
        <taxon>Eukaryota</taxon>
        <taxon>Fungi</taxon>
        <taxon>Dikarya</taxon>
        <taxon>Basidiomycota</taxon>
        <taxon>Agaricomycotina</taxon>
        <taxon>Agaricomycetes</taxon>
        <taxon>Agaricomycetidae</taxon>
        <taxon>Agaricales</taxon>
        <taxon>Tricholomatineae</taxon>
        <taxon>Lyophyllaceae</taxon>
        <taxon>Hypsizygus</taxon>
    </lineage>
</organism>
<evidence type="ECO:0000313" key="6">
    <source>
        <dbReference type="EMBL" id="RDB25730.1"/>
    </source>
</evidence>
<name>A0A369JWX3_HYPMA</name>
<dbReference type="InParanoid" id="A0A369JWX3"/>
<feature type="disulfide bond" evidence="3">
    <location>
        <begin position="97"/>
        <end position="102"/>
    </location>
</feature>
<feature type="chain" id="PRO_5016859534" evidence="4">
    <location>
        <begin position="21"/>
        <end position="566"/>
    </location>
</feature>
<dbReference type="AlphaFoldDB" id="A0A369JWX3"/>
<evidence type="ECO:0000313" key="7">
    <source>
        <dbReference type="Proteomes" id="UP000076154"/>
    </source>
</evidence>
<comment type="caution">
    <text evidence="6">The sequence shown here is derived from an EMBL/GenBank/DDBJ whole genome shotgun (WGS) entry which is preliminary data.</text>
</comment>
<reference evidence="6" key="1">
    <citation type="submission" date="2018-04" db="EMBL/GenBank/DDBJ databases">
        <title>Whole genome sequencing of Hypsizygus marmoreus.</title>
        <authorList>
            <person name="Choi I.-G."/>
            <person name="Min B."/>
            <person name="Kim J.-G."/>
            <person name="Kim S."/>
            <person name="Oh Y.-L."/>
            <person name="Kong W.-S."/>
            <person name="Park H."/>
            <person name="Jeong J."/>
            <person name="Song E.-S."/>
        </authorList>
    </citation>
    <scope>NUCLEOTIDE SEQUENCE [LARGE SCALE GENOMIC DNA]</scope>
    <source>
        <strain evidence="6">51987-8</strain>
    </source>
</reference>
<protein>
    <submittedName>
        <fullName evidence="6">Aspartic protease</fullName>
    </submittedName>
</protein>
<evidence type="ECO:0000256" key="3">
    <source>
        <dbReference type="PIRSR" id="PIRSR601461-2"/>
    </source>
</evidence>
<dbReference type="InterPro" id="IPR021109">
    <property type="entry name" value="Peptidase_aspartic_dom_sf"/>
</dbReference>
<keyword evidence="6" id="KW-0645">Protease</keyword>
<evidence type="ECO:0000259" key="5">
    <source>
        <dbReference type="PROSITE" id="PS51767"/>
    </source>
</evidence>
<keyword evidence="4" id="KW-0732">Signal</keyword>
<dbReference type="InterPro" id="IPR034164">
    <property type="entry name" value="Pepsin-like_dom"/>
</dbReference>
<evidence type="ECO:0000256" key="4">
    <source>
        <dbReference type="SAM" id="SignalP"/>
    </source>
</evidence>
<evidence type="ECO:0000256" key="1">
    <source>
        <dbReference type="ARBA" id="ARBA00007447"/>
    </source>
</evidence>
<dbReference type="GO" id="GO:0004190">
    <property type="term" value="F:aspartic-type endopeptidase activity"/>
    <property type="evidence" value="ECO:0007669"/>
    <property type="project" value="InterPro"/>
</dbReference>
<feature type="disulfide bond" evidence="3">
    <location>
        <begin position="331"/>
        <end position="365"/>
    </location>
</feature>
<dbReference type="Proteomes" id="UP000076154">
    <property type="component" value="Unassembled WGS sequence"/>
</dbReference>
<dbReference type="Pfam" id="PF00026">
    <property type="entry name" value="Asp"/>
    <property type="match status" value="1"/>
</dbReference>
<keyword evidence="6" id="KW-0378">Hydrolase</keyword>
<dbReference type="PROSITE" id="PS51767">
    <property type="entry name" value="PEPTIDASE_A1"/>
    <property type="match status" value="1"/>
</dbReference>
<gene>
    <name evidence="6" type="primary">pr1_1</name>
    <name evidence="6" type="ORF">Hypma_006522</name>
</gene>
<dbReference type="GO" id="GO:0006508">
    <property type="term" value="P:proteolysis"/>
    <property type="evidence" value="ECO:0007669"/>
    <property type="project" value="UniProtKB-KW"/>
</dbReference>
<sequence length="566" mass="60443">MWSLSTLLLLPASLVLLVSAESWSPRLVQRSDAITLPIHRHFSRGDAVNGTARSGLTPVTISTDRQSYFAVIDVAEISFRVALDTASADLWVVSSDCNTKTCTKVPRYPRSYQSPTYVTVNGNSTPFHASYIDGTVASGFVAKETVRFSNLTVANQAFGLVTDSNVTMVDETSGIIGLGFPRLSSISPSVTNSTPFFVTLAQQGLLDYPVFGLSLTRNTSGTLSIGAVDSSVVTNLSLISWNRVVDFTPFGSESNVSSYLQWVIPISRFSVNGTQFTPIPTYPNNTSNASLALFDIGSPGIYGPYRDVSRLFALIDGARIVDSSGQWAIPCDTVVPISLTFGSRNYTLQPSDYIIGPASGNPNLCLAWPRASPPSADAIDWQIGTAFLRTVYSIYSYGINRKEPPLIGLYPLHNGTQPPETPDYVASVLSSLSATVATTLPNFLLPTPTYTTPAYAFNTSISHATKGIVTSGLATSTYRPILGNQNIFNATALPAITPSPTLATFLLTNSAGLVVTSVSTFTPPEVTLGVPPGWNGAPSSLHATFMAVILPALLVSWTLIYSTDIL</sequence>
<dbReference type="PANTHER" id="PTHR47966:SF74">
    <property type="entry name" value="AGR407CP"/>
    <property type="match status" value="1"/>
</dbReference>
<feature type="active site" evidence="2">
    <location>
        <position position="84"/>
    </location>
</feature>
<accession>A0A369JWX3</accession>
<feature type="active site" evidence="2">
    <location>
        <position position="295"/>
    </location>
</feature>
<keyword evidence="7" id="KW-1185">Reference proteome</keyword>
<feature type="signal peptide" evidence="4">
    <location>
        <begin position="1"/>
        <end position="20"/>
    </location>
</feature>
<comment type="similarity">
    <text evidence="1">Belongs to the peptidase A1 family.</text>
</comment>
<dbReference type="EMBL" id="LUEZ02000040">
    <property type="protein sequence ID" value="RDB25730.1"/>
    <property type="molecule type" value="Genomic_DNA"/>
</dbReference>